<dbReference type="InterPro" id="IPR006450">
    <property type="entry name" value="Phage_HK97_gp6-like"/>
</dbReference>
<geneLocation type="plasmid" evidence="1 3">
    <name>paIh1</name>
</geneLocation>
<dbReference type="Gene3D" id="1.10.3230.30">
    <property type="entry name" value="Phage gp6-like head-tail connector protein"/>
    <property type="match status" value="1"/>
</dbReference>
<dbReference type="AlphaFoldDB" id="A0AA95G7P5"/>
<name>A0AA95G7P5_9GAMM</name>
<dbReference type="InterPro" id="IPR021146">
    <property type="entry name" value="Phage_gp6-like_head-tail"/>
</dbReference>
<evidence type="ECO:0000313" key="1">
    <source>
        <dbReference type="EMBL" id="WGL93771.1"/>
    </source>
</evidence>
<proteinExistence type="predicted"/>
<dbReference type="EMBL" id="CP123498">
    <property type="protein sequence ID" value="WGL96017.1"/>
    <property type="molecule type" value="Genomic_DNA"/>
</dbReference>
<organism evidence="1 3">
    <name type="scientific">Arsenophonus nasoniae</name>
    <name type="common">son-killer infecting Nasonia vitripennis</name>
    <dbReference type="NCBI Taxonomy" id="638"/>
    <lineage>
        <taxon>Bacteria</taxon>
        <taxon>Pseudomonadati</taxon>
        <taxon>Pseudomonadota</taxon>
        <taxon>Gammaproteobacteria</taxon>
        <taxon>Enterobacterales</taxon>
        <taxon>Morganellaceae</taxon>
        <taxon>Arsenophonus</taxon>
    </lineage>
</organism>
<sequence>MIEIVTLEEVKSHLRIDHDVLDADLQNKINSSTAAVLDFIDYWVQKNDNDEKKMKDSQDFNRVKSAVLILIGILYRDPDGADKGLYPKGELPYPVVSLINSLHKPVII</sequence>
<reference evidence="1" key="1">
    <citation type="submission" date="2023-04" db="EMBL/GenBank/DDBJ databases">
        <title>Genome dynamics across the evolutionary transition to endosymbiosis.</title>
        <authorList>
            <person name="Siozios S."/>
            <person name="Nadal-Jimenez P."/>
            <person name="Azagi T."/>
            <person name="Sprong H."/>
            <person name="Frost C.L."/>
            <person name="Parratt S.R."/>
            <person name="Taylor G."/>
            <person name="Brettell L."/>
            <person name="Lew K.C."/>
            <person name="Croft L."/>
            <person name="King K.C."/>
            <person name="Brockhurst M.A."/>
            <person name="Hypsa V."/>
            <person name="Novakova E."/>
            <person name="Darby A.C."/>
            <person name="Hurst G.D.D."/>
        </authorList>
    </citation>
    <scope>NUCLEOTIDE SEQUENCE</scope>
    <source>
        <strain evidence="1">AIh</strain>
        <plasmid evidence="1">paIh1</plasmid>
    </source>
</reference>
<keyword evidence="1" id="KW-0614">Plasmid</keyword>
<evidence type="ECO:0000313" key="3">
    <source>
        <dbReference type="Proteomes" id="UP001177597"/>
    </source>
</evidence>
<accession>A0AA95G7P5</accession>
<dbReference type="Proteomes" id="UP001177597">
    <property type="component" value="Chromosome"/>
</dbReference>
<dbReference type="EMBL" id="CP123491">
    <property type="protein sequence ID" value="WGL93771.1"/>
    <property type="molecule type" value="Genomic_DNA"/>
</dbReference>
<dbReference type="Proteomes" id="UP001177597">
    <property type="component" value="Plasmid paIh1"/>
</dbReference>
<evidence type="ECO:0000313" key="2">
    <source>
        <dbReference type="EMBL" id="WGL96017.1"/>
    </source>
</evidence>
<gene>
    <name evidence="1" type="ORF">QE207_00475</name>
    <name evidence="2" type="ORF">QE207_05370</name>
</gene>
<protein>
    <submittedName>
        <fullName evidence="1">Head-tail connector protein</fullName>
    </submittedName>
</protein>
<dbReference type="CDD" id="cd08054">
    <property type="entry name" value="gp6"/>
    <property type="match status" value="1"/>
</dbReference>
<dbReference type="RefSeq" id="WP_280628239.1">
    <property type="nucleotide sequence ID" value="NZ_CP123491.1"/>
</dbReference>
<dbReference type="Pfam" id="PF05135">
    <property type="entry name" value="Phage_connect_1"/>
    <property type="match status" value="1"/>
</dbReference>
<dbReference type="NCBIfam" id="TIGR01560">
    <property type="entry name" value="put_DNA_pack"/>
    <property type="match status" value="1"/>
</dbReference>